<dbReference type="InterPro" id="IPR014942">
    <property type="entry name" value="AbiEii"/>
</dbReference>
<dbReference type="STRING" id="1802283.A3H71_03325"/>
<dbReference type="Pfam" id="PF08843">
    <property type="entry name" value="AbiEii"/>
    <property type="match status" value="1"/>
</dbReference>
<organism evidence="1 2">
    <name type="scientific">Candidatus Sungbacteria bacterium RIFCSPLOWO2_02_FULL_48_13b</name>
    <dbReference type="NCBI Taxonomy" id="1802283"/>
    <lineage>
        <taxon>Bacteria</taxon>
        <taxon>Candidatus Sungiibacteriota</taxon>
    </lineage>
</organism>
<sequence>MNPNKNMALDIARHKNILIKILKDLYTDTGIGPVLGFKGGTAAYLYHGLSRESLDLDFDLLDETKEDQVFEKIEAVAKNYGKIKEHRKKRYNLFLLLSYEDEAPNIKIEINRREFGSKYEVKSYLGISMKVMIREDMFAHKLVAMYERMGAANRDIYDVWFFLNNDWPINKEIVEKRAEMSFKDFLQKCIEALEKLSDRGILAGMGELLDEKQKAWVRINLRKDTIFLLKAAALDRYSEVFTINSSRNLKYTKAPGHTFSGADKLITSYSDVKNAPIQEIKRQNNETLVVRVISDTTGHEANCYIRSLNDEGIKELSIVIENAAGFNGQTYDGFLNHKFKK</sequence>
<dbReference type="Proteomes" id="UP000179052">
    <property type="component" value="Unassembled WGS sequence"/>
</dbReference>
<evidence type="ECO:0000313" key="1">
    <source>
        <dbReference type="EMBL" id="OHA11051.1"/>
    </source>
</evidence>
<accession>A0A1G2LJR4</accession>
<dbReference type="Gene3D" id="3.10.450.620">
    <property type="entry name" value="JHP933, nucleotidyltransferase-like core domain"/>
    <property type="match status" value="1"/>
</dbReference>
<evidence type="ECO:0000313" key="2">
    <source>
        <dbReference type="Proteomes" id="UP000179052"/>
    </source>
</evidence>
<reference evidence="1 2" key="1">
    <citation type="journal article" date="2016" name="Nat. Commun.">
        <title>Thousands of microbial genomes shed light on interconnected biogeochemical processes in an aquifer system.</title>
        <authorList>
            <person name="Anantharaman K."/>
            <person name="Brown C.T."/>
            <person name="Hug L.A."/>
            <person name="Sharon I."/>
            <person name="Castelle C.J."/>
            <person name="Probst A.J."/>
            <person name="Thomas B.C."/>
            <person name="Singh A."/>
            <person name="Wilkins M.J."/>
            <person name="Karaoz U."/>
            <person name="Brodie E.L."/>
            <person name="Williams K.H."/>
            <person name="Hubbard S.S."/>
            <person name="Banfield J.F."/>
        </authorList>
    </citation>
    <scope>NUCLEOTIDE SEQUENCE [LARGE SCALE GENOMIC DNA]</scope>
</reference>
<protein>
    <submittedName>
        <fullName evidence="1">Uncharacterized protein</fullName>
    </submittedName>
</protein>
<gene>
    <name evidence="1" type="ORF">A3H71_03325</name>
</gene>
<dbReference type="EMBL" id="MHQV01000015">
    <property type="protein sequence ID" value="OHA11051.1"/>
    <property type="molecule type" value="Genomic_DNA"/>
</dbReference>
<name>A0A1G2LJR4_9BACT</name>
<comment type="caution">
    <text evidence="1">The sequence shown here is derived from an EMBL/GenBank/DDBJ whole genome shotgun (WGS) entry which is preliminary data.</text>
</comment>
<dbReference type="AlphaFoldDB" id="A0A1G2LJR4"/>
<proteinExistence type="predicted"/>